<gene>
    <name evidence="1" type="ORF">Mic7113_3478</name>
</gene>
<dbReference type="RefSeq" id="WP_015183348.1">
    <property type="nucleotide sequence ID" value="NC_019738.1"/>
</dbReference>
<reference evidence="1 2" key="1">
    <citation type="submission" date="2012-06" db="EMBL/GenBank/DDBJ databases">
        <title>Finished chromosome of genome of Microcoleus sp. PCC 7113.</title>
        <authorList>
            <consortium name="US DOE Joint Genome Institute"/>
            <person name="Gugger M."/>
            <person name="Coursin T."/>
            <person name="Rippka R."/>
            <person name="Tandeau De Marsac N."/>
            <person name="Huntemann M."/>
            <person name="Wei C.-L."/>
            <person name="Han J."/>
            <person name="Detter J.C."/>
            <person name="Han C."/>
            <person name="Tapia R."/>
            <person name="Chen A."/>
            <person name="Kyrpides N."/>
            <person name="Mavromatis K."/>
            <person name="Markowitz V."/>
            <person name="Szeto E."/>
            <person name="Ivanova N."/>
            <person name="Pagani I."/>
            <person name="Pati A."/>
            <person name="Goodwin L."/>
            <person name="Nordberg H.P."/>
            <person name="Cantor M.N."/>
            <person name="Hua S.X."/>
            <person name="Woyke T."/>
            <person name="Kerfeld C.A."/>
        </authorList>
    </citation>
    <scope>NUCLEOTIDE SEQUENCE [LARGE SCALE GENOMIC DNA]</scope>
    <source>
        <strain evidence="1 2">PCC 7113</strain>
    </source>
</reference>
<dbReference type="eggNOG" id="ENOG502Z9WJ">
    <property type="taxonomic scope" value="Bacteria"/>
</dbReference>
<dbReference type="OrthoDB" id="581221at2"/>
<keyword evidence="2" id="KW-1185">Reference proteome</keyword>
<dbReference type="STRING" id="1173027.Mic7113_3478"/>
<dbReference type="KEGG" id="mic:Mic7113_3478"/>
<dbReference type="Proteomes" id="UP000010471">
    <property type="component" value="Chromosome"/>
</dbReference>
<dbReference type="Pfam" id="PF14390">
    <property type="entry name" value="DUF4420"/>
    <property type="match status" value="1"/>
</dbReference>
<accession>K9WHC3</accession>
<organism evidence="1 2">
    <name type="scientific">Allocoleopsis franciscana PCC 7113</name>
    <dbReference type="NCBI Taxonomy" id="1173027"/>
    <lineage>
        <taxon>Bacteria</taxon>
        <taxon>Bacillati</taxon>
        <taxon>Cyanobacteriota</taxon>
        <taxon>Cyanophyceae</taxon>
        <taxon>Coleofasciculales</taxon>
        <taxon>Coleofasciculaceae</taxon>
        <taxon>Allocoleopsis</taxon>
        <taxon>Allocoleopsis franciscana</taxon>
    </lineage>
</organism>
<dbReference type="InterPro" id="IPR025534">
    <property type="entry name" value="DUF4420"/>
</dbReference>
<evidence type="ECO:0008006" key="3">
    <source>
        <dbReference type="Google" id="ProtNLM"/>
    </source>
</evidence>
<dbReference type="EMBL" id="CP003630">
    <property type="protein sequence ID" value="AFZ19206.1"/>
    <property type="molecule type" value="Genomic_DNA"/>
</dbReference>
<proteinExistence type="predicted"/>
<name>K9WHC3_9CYAN</name>
<protein>
    <recommendedName>
        <fullName evidence="3">PD-(D/E)XK motif protein</fullName>
    </recommendedName>
</protein>
<evidence type="ECO:0000313" key="2">
    <source>
        <dbReference type="Proteomes" id="UP000010471"/>
    </source>
</evidence>
<evidence type="ECO:0000313" key="1">
    <source>
        <dbReference type="EMBL" id="AFZ19206.1"/>
    </source>
</evidence>
<sequence length="335" mass="38218">MTVQDTWKLLEEDTVTVSSGYLTRRILPEVKYDVYLAIEKPTNTRLLMMRVKHSSVERGTVFPKSSSFEIRRVALPNDDNSYLTLQLVLTDPRYSDIFTTLVQDIVYHIASLADERNAVVGFITRLRRWQAFLERHNPEGLSTAAQQGLYGELWFLRQVVIPQIGSRQGVQCWTGPRGTQQDFQLERCAIEVKTTVAKQHQKLAIASERQLDDTGTGTLILLHLSLDVRQKRGESLPDIVASVRSLVENDPLAKEELETLLFEVGYLDIHTPRYEQIGYTEREVNYFKVEGDFPRIVEADLRNGVGDVRYTISVAECRRFSLPEIKVISLISGNS</sequence>
<dbReference type="HOGENOM" id="CLU_069764_1_0_3"/>
<dbReference type="AlphaFoldDB" id="K9WHC3"/>